<dbReference type="Pfam" id="PF00690">
    <property type="entry name" value="Cation_ATPase_N"/>
    <property type="match status" value="1"/>
</dbReference>
<evidence type="ECO:0000256" key="4">
    <source>
        <dbReference type="SAM" id="Phobius"/>
    </source>
</evidence>
<accession>A0A9D4X7I2</accession>
<feature type="transmembrane region" description="Helical" evidence="4">
    <location>
        <begin position="106"/>
        <end position="126"/>
    </location>
</feature>
<dbReference type="InterPro" id="IPR006068">
    <property type="entry name" value="ATPase_P-typ_cation-transptr_C"/>
</dbReference>
<evidence type="ECO:0000259" key="5">
    <source>
        <dbReference type="Pfam" id="PF00122"/>
    </source>
</evidence>
<evidence type="ECO:0000256" key="1">
    <source>
        <dbReference type="ARBA" id="ARBA00004127"/>
    </source>
</evidence>
<dbReference type="Pfam" id="PF00689">
    <property type="entry name" value="Cation_ATPase_C"/>
    <property type="match status" value="1"/>
</dbReference>
<feature type="domain" description="Cation-transporting P-type ATPase N-terminal" evidence="7">
    <location>
        <begin position="47"/>
        <end position="83"/>
    </location>
</feature>
<gene>
    <name evidence="8" type="ORF">KIW84_040531</name>
</gene>
<keyword evidence="4" id="KW-1133">Transmembrane helix</keyword>
<dbReference type="InterPro" id="IPR023298">
    <property type="entry name" value="ATPase_P-typ_TM_dom_sf"/>
</dbReference>
<dbReference type="InterPro" id="IPR023299">
    <property type="entry name" value="ATPase_P-typ_cyto_dom_N"/>
</dbReference>
<evidence type="ECO:0000313" key="8">
    <source>
        <dbReference type="EMBL" id="KAI5415107.1"/>
    </source>
</evidence>
<keyword evidence="2" id="KW-0479">Metal-binding</keyword>
<dbReference type="AlphaFoldDB" id="A0A9D4X7I2"/>
<keyword evidence="3" id="KW-0460">Magnesium</keyword>
<dbReference type="GO" id="GO:0046872">
    <property type="term" value="F:metal ion binding"/>
    <property type="evidence" value="ECO:0007669"/>
    <property type="project" value="UniProtKB-KW"/>
</dbReference>
<evidence type="ECO:0000313" key="9">
    <source>
        <dbReference type="Proteomes" id="UP001058974"/>
    </source>
</evidence>
<dbReference type="Gene3D" id="3.40.1110.10">
    <property type="entry name" value="Calcium-transporting ATPase, cytoplasmic domain N"/>
    <property type="match status" value="1"/>
</dbReference>
<proteinExistence type="predicted"/>
<dbReference type="Gene3D" id="2.70.150.10">
    <property type="entry name" value="Calcium-transporting ATPase, cytoplasmic transduction domain A"/>
    <property type="match status" value="1"/>
</dbReference>
<dbReference type="SUPFAM" id="SSF81665">
    <property type="entry name" value="Calcium ATPase, transmembrane domain M"/>
    <property type="match status" value="1"/>
</dbReference>
<evidence type="ECO:0000256" key="2">
    <source>
        <dbReference type="ARBA" id="ARBA00022723"/>
    </source>
</evidence>
<keyword evidence="4" id="KW-0812">Transmembrane</keyword>
<evidence type="ECO:0008006" key="10">
    <source>
        <dbReference type="Google" id="ProtNLM"/>
    </source>
</evidence>
<keyword evidence="4" id="KW-0472">Membrane</keyword>
<dbReference type="GO" id="GO:0005388">
    <property type="term" value="F:P-type calcium transporter activity"/>
    <property type="evidence" value="ECO:0007669"/>
    <property type="project" value="TreeGrafter"/>
</dbReference>
<feature type="domain" description="Cation-transporting P-type ATPase C-terminal" evidence="6">
    <location>
        <begin position="349"/>
        <end position="483"/>
    </location>
</feature>
<evidence type="ECO:0000259" key="7">
    <source>
        <dbReference type="Pfam" id="PF00690"/>
    </source>
</evidence>
<organism evidence="8 9">
    <name type="scientific">Pisum sativum</name>
    <name type="common">Garden pea</name>
    <name type="synonym">Lathyrus oleraceus</name>
    <dbReference type="NCBI Taxonomy" id="3888"/>
    <lineage>
        <taxon>Eukaryota</taxon>
        <taxon>Viridiplantae</taxon>
        <taxon>Streptophyta</taxon>
        <taxon>Embryophyta</taxon>
        <taxon>Tracheophyta</taxon>
        <taxon>Spermatophyta</taxon>
        <taxon>Magnoliopsida</taxon>
        <taxon>eudicotyledons</taxon>
        <taxon>Gunneridae</taxon>
        <taxon>Pentapetalae</taxon>
        <taxon>rosids</taxon>
        <taxon>fabids</taxon>
        <taxon>Fabales</taxon>
        <taxon>Fabaceae</taxon>
        <taxon>Papilionoideae</taxon>
        <taxon>50 kb inversion clade</taxon>
        <taxon>NPAAA clade</taxon>
        <taxon>Hologalegina</taxon>
        <taxon>IRL clade</taxon>
        <taxon>Fabeae</taxon>
        <taxon>Lathyrus</taxon>
    </lineage>
</organism>
<sequence>MPLELVIRYQVLPSSSNEAFSIGQEKLSSISREHDTNALKEYEGNAFGSNNYPRKKGQNVLIFIWDACKDLTLIVLMVAAVASLALGIKSEVRPGVFLSYKGIKEGWYDGGSIVFAVILVISVTAVTNYKRSFQFQNLNERKRNIHFPVIRDGRRVEISIYDVVVGDVIPLNIGNQVPANGILITGHSLAIDESSMTGESKIVTIVVVAVPEGLPLAVTLTQKERRSSITNGNTFSAVDMDEEKMTVLRNVIEDMAADSLPCVAIAYRLLDETENIPTCEEELARWSLPEDDLVLLAIVGLKIQVVKWGQSLYANIQKFIQFQLTINIAALVINVIASFSIASFSTGDLPLNTVQLLWVNLIMDTLGALVLATESPTDHLPRSSCNNIMWRNLLIQAMYQVSVLLILNFEGRNILSLRHEINTYAVKVKNTIIFNAFVLCRVFNEFNIFKGVTKNYLFMGIVGLAIVIQIVIIEFLGNFTKTVAHMCCYRIYQLASCRDWKTDTSTCNSYE</sequence>
<feature type="transmembrane region" description="Helical" evidence="4">
    <location>
        <begin position="324"/>
        <end position="344"/>
    </location>
</feature>
<dbReference type="Gramene" id="Psat04G0053100-T1">
    <property type="protein sequence ID" value="KAI5415107.1"/>
    <property type="gene ID" value="KIW84_040531"/>
</dbReference>
<dbReference type="Proteomes" id="UP001058974">
    <property type="component" value="Chromosome 4"/>
</dbReference>
<feature type="domain" description="P-type ATPase A" evidence="5">
    <location>
        <begin position="149"/>
        <end position="224"/>
    </location>
</feature>
<keyword evidence="9" id="KW-1185">Reference proteome</keyword>
<dbReference type="Gene3D" id="1.20.1110.10">
    <property type="entry name" value="Calcium-transporting ATPase, transmembrane domain"/>
    <property type="match status" value="2"/>
</dbReference>
<dbReference type="InterPro" id="IPR059000">
    <property type="entry name" value="ATPase_P-type_domA"/>
</dbReference>
<comment type="subcellular location">
    <subcellularLocation>
        <location evidence="1">Endomembrane system</location>
        <topology evidence="1">Multi-pass membrane protein</topology>
    </subcellularLocation>
</comment>
<dbReference type="GO" id="GO:0012505">
    <property type="term" value="C:endomembrane system"/>
    <property type="evidence" value="ECO:0007669"/>
    <property type="project" value="UniProtKB-SubCell"/>
</dbReference>
<evidence type="ECO:0000259" key="6">
    <source>
        <dbReference type="Pfam" id="PF00689"/>
    </source>
</evidence>
<dbReference type="InterPro" id="IPR004014">
    <property type="entry name" value="ATPase_P-typ_cation-transptr_N"/>
</dbReference>
<comment type="caution">
    <text evidence="8">The sequence shown here is derived from an EMBL/GenBank/DDBJ whole genome shotgun (WGS) entry which is preliminary data.</text>
</comment>
<dbReference type="GO" id="GO:0005886">
    <property type="term" value="C:plasma membrane"/>
    <property type="evidence" value="ECO:0007669"/>
    <property type="project" value="TreeGrafter"/>
</dbReference>
<dbReference type="PANTHER" id="PTHR24093">
    <property type="entry name" value="CATION TRANSPORTING ATPASE"/>
    <property type="match status" value="1"/>
</dbReference>
<evidence type="ECO:0000256" key="3">
    <source>
        <dbReference type="ARBA" id="ARBA00022842"/>
    </source>
</evidence>
<dbReference type="GO" id="GO:0000166">
    <property type="term" value="F:nucleotide binding"/>
    <property type="evidence" value="ECO:0007669"/>
    <property type="project" value="InterPro"/>
</dbReference>
<dbReference type="SUPFAM" id="SSF81660">
    <property type="entry name" value="Metal cation-transporting ATPase, ATP-binding domain N"/>
    <property type="match status" value="1"/>
</dbReference>
<dbReference type="Pfam" id="PF00122">
    <property type="entry name" value="E1-E2_ATPase"/>
    <property type="match status" value="1"/>
</dbReference>
<feature type="transmembrane region" description="Helical" evidence="4">
    <location>
        <begin position="456"/>
        <end position="476"/>
    </location>
</feature>
<dbReference type="EMBL" id="JAMSHJ010000004">
    <property type="protein sequence ID" value="KAI5415107.1"/>
    <property type="molecule type" value="Genomic_DNA"/>
</dbReference>
<dbReference type="PANTHER" id="PTHR24093:SF369">
    <property type="entry name" value="CALCIUM-TRANSPORTING ATPASE"/>
    <property type="match status" value="1"/>
</dbReference>
<feature type="transmembrane region" description="Helical" evidence="4">
    <location>
        <begin position="60"/>
        <end position="86"/>
    </location>
</feature>
<name>A0A9D4X7I2_PEA</name>
<protein>
    <recommendedName>
        <fullName evidence="10">Calcium-transporting ATPase</fullName>
    </recommendedName>
</protein>
<reference evidence="8 9" key="1">
    <citation type="journal article" date="2022" name="Nat. Genet.">
        <title>Improved pea reference genome and pan-genome highlight genomic features and evolutionary characteristics.</title>
        <authorList>
            <person name="Yang T."/>
            <person name="Liu R."/>
            <person name="Luo Y."/>
            <person name="Hu S."/>
            <person name="Wang D."/>
            <person name="Wang C."/>
            <person name="Pandey M.K."/>
            <person name="Ge S."/>
            <person name="Xu Q."/>
            <person name="Li N."/>
            <person name="Li G."/>
            <person name="Huang Y."/>
            <person name="Saxena R.K."/>
            <person name="Ji Y."/>
            <person name="Li M."/>
            <person name="Yan X."/>
            <person name="He Y."/>
            <person name="Liu Y."/>
            <person name="Wang X."/>
            <person name="Xiang C."/>
            <person name="Varshney R.K."/>
            <person name="Ding H."/>
            <person name="Gao S."/>
            <person name="Zong X."/>
        </authorList>
    </citation>
    <scope>NUCLEOTIDE SEQUENCE [LARGE SCALE GENOMIC DNA]</scope>
    <source>
        <strain evidence="8 9">cv. Zhongwan 6</strain>
    </source>
</reference>